<name>A0A645FXT8_9ZZZZ</name>
<keyword evidence="1" id="KW-0812">Transmembrane</keyword>
<dbReference type="AlphaFoldDB" id="A0A645FXT8"/>
<comment type="caution">
    <text evidence="3">The sequence shown here is derived from an EMBL/GenBank/DDBJ whole genome shotgun (WGS) entry which is preliminary data.</text>
</comment>
<dbReference type="Gene3D" id="1.20.144.10">
    <property type="entry name" value="Phosphatidic acid phosphatase type 2/haloperoxidase"/>
    <property type="match status" value="1"/>
</dbReference>
<gene>
    <name evidence="3" type="ORF">SDC9_164058</name>
</gene>
<dbReference type="Pfam" id="PF01569">
    <property type="entry name" value="PAP2"/>
    <property type="match status" value="1"/>
</dbReference>
<proteinExistence type="predicted"/>
<evidence type="ECO:0000259" key="2">
    <source>
        <dbReference type="Pfam" id="PF01569"/>
    </source>
</evidence>
<dbReference type="EMBL" id="VSSQ01063708">
    <property type="protein sequence ID" value="MPN16713.1"/>
    <property type="molecule type" value="Genomic_DNA"/>
</dbReference>
<keyword evidence="1" id="KW-0472">Membrane</keyword>
<evidence type="ECO:0000313" key="3">
    <source>
        <dbReference type="EMBL" id="MPN16713.1"/>
    </source>
</evidence>
<dbReference type="InterPro" id="IPR000326">
    <property type="entry name" value="PAP2/HPO"/>
</dbReference>
<evidence type="ECO:0000256" key="1">
    <source>
        <dbReference type="SAM" id="Phobius"/>
    </source>
</evidence>
<dbReference type="InterPro" id="IPR036938">
    <property type="entry name" value="PAP2/HPO_sf"/>
</dbReference>
<dbReference type="SUPFAM" id="SSF48317">
    <property type="entry name" value="Acid phosphatase/Vanadium-dependent haloperoxidase"/>
    <property type="match status" value="1"/>
</dbReference>
<feature type="domain" description="Phosphatidic acid phosphatase type 2/haloperoxidase" evidence="2">
    <location>
        <begin position="4"/>
        <end position="58"/>
    </location>
</feature>
<sequence>MLATLAFAFGPTWLGIAFVVWALLVSLARVWMGVHYLSDVLAGIVLGILFALVTLPLAPFFFRWLPFVFSNASSLL</sequence>
<reference evidence="3" key="1">
    <citation type="submission" date="2019-08" db="EMBL/GenBank/DDBJ databases">
        <authorList>
            <person name="Kucharzyk K."/>
            <person name="Murdoch R.W."/>
            <person name="Higgins S."/>
            <person name="Loffler F."/>
        </authorList>
    </citation>
    <scope>NUCLEOTIDE SEQUENCE</scope>
</reference>
<accession>A0A645FXT8</accession>
<protein>
    <recommendedName>
        <fullName evidence="2">Phosphatidic acid phosphatase type 2/haloperoxidase domain-containing protein</fullName>
    </recommendedName>
</protein>
<feature type="transmembrane region" description="Helical" evidence="1">
    <location>
        <begin position="40"/>
        <end position="62"/>
    </location>
</feature>
<feature type="transmembrane region" description="Helical" evidence="1">
    <location>
        <begin position="6"/>
        <end position="28"/>
    </location>
</feature>
<organism evidence="3">
    <name type="scientific">bioreactor metagenome</name>
    <dbReference type="NCBI Taxonomy" id="1076179"/>
    <lineage>
        <taxon>unclassified sequences</taxon>
        <taxon>metagenomes</taxon>
        <taxon>ecological metagenomes</taxon>
    </lineage>
</organism>
<keyword evidence="1" id="KW-1133">Transmembrane helix</keyword>